<comment type="caution">
    <text evidence="2">The sequence shown here is derived from an EMBL/GenBank/DDBJ whole genome shotgun (WGS) entry which is preliminary data.</text>
</comment>
<feature type="region of interest" description="Disordered" evidence="1">
    <location>
        <begin position="78"/>
        <end position="123"/>
    </location>
</feature>
<dbReference type="PANTHER" id="PTHR33050">
    <property type="entry name" value="REVERSE TRANSCRIPTASE DOMAIN-CONTAINING PROTEIN"/>
    <property type="match status" value="1"/>
</dbReference>
<proteinExistence type="predicted"/>
<feature type="compositionally biased region" description="Polar residues" evidence="1">
    <location>
        <begin position="81"/>
        <end position="93"/>
    </location>
</feature>
<sequence>MEGRGDAYAATPSPLSTVGLVSVLRDGLTSLADNFHSASPHQLSDILKMMAAVAEGTEEAATAEEETCGRSQLVFHCSPPSRRSASTRETGASQKVIPHRAAYSAGSMRGLSRDGRPALSGKASPGLGPHFRSATETHHGYLHYFQALRRPPPSSRTPPKYVQEMLPKGVVERATGKIFLSRLFPVPKKDSSRVRLVLDLSALNKFLKPQLFKMVTVAEVQITLQKGDWLASLDLKDAYWHVSIFSKLGRVVASVLAGAGVSVFMYLDDWLLYSPIREGTASSVAIVTKVLREMGFVIKKPKSPYTPSQQLKRLGIMWDTSTATLSLATDNALKTRKQVGRAYFSTTFSRRQWESLLGTLNFAVPSLLLYRLKHRRLTREVNLSVPIFPRDLQRDIPTQNSSTLAEEGRLGEVSSLTVTSDASDVG</sequence>
<dbReference type="SUPFAM" id="SSF56672">
    <property type="entry name" value="DNA/RNA polymerases"/>
    <property type="match status" value="1"/>
</dbReference>
<reference evidence="2 3" key="1">
    <citation type="submission" date="2023-03" db="EMBL/GenBank/DDBJ databases">
        <title>High-quality genome of Scylla paramamosain provides insights in environmental adaptation.</title>
        <authorList>
            <person name="Zhang L."/>
        </authorList>
    </citation>
    <scope>NUCLEOTIDE SEQUENCE [LARGE SCALE GENOMIC DNA]</scope>
    <source>
        <strain evidence="2">LZ_2023a</strain>
        <tissue evidence="2">Muscle</tissue>
    </source>
</reference>
<evidence type="ECO:0000313" key="3">
    <source>
        <dbReference type="Proteomes" id="UP001487740"/>
    </source>
</evidence>
<dbReference type="Proteomes" id="UP001487740">
    <property type="component" value="Unassembled WGS sequence"/>
</dbReference>
<gene>
    <name evidence="2" type="ORF">O3P69_014732</name>
</gene>
<name>A0AAW0TXN3_SCYPA</name>
<evidence type="ECO:0000313" key="2">
    <source>
        <dbReference type="EMBL" id="KAK8392539.1"/>
    </source>
</evidence>
<dbReference type="Gene3D" id="3.10.10.10">
    <property type="entry name" value="HIV Type 1 Reverse Transcriptase, subunit A, domain 1"/>
    <property type="match status" value="1"/>
</dbReference>
<accession>A0AAW0TXN3</accession>
<dbReference type="Gene3D" id="3.30.70.270">
    <property type="match status" value="1"/>
</dbReference>
<dbReference type="InterPro" id="IPR043502">
    <property type="entry name" value="DNA/RNA_pol_sf"/>
</dbReference>
<organism evidence="2 3">
    <name type="scientific">Scylla paramamosain</name>
    <name type="common">Mud crab</name>
    <dbReference type="NCBI Taxonomy" id="85552"/>
    <lineage>
        <taxon>Eukaryota</taxon>
        <taxon>Metazoa</taxon>
        <taxon>Ecdysozoa</taxon>
        <taxon>Arthropoda</taxon>
        <taxon>Crustacea</taxon>
        <taxon>Multicrustacea</taxon>
        <taxon>Malacostraca</taxon>
        <taxon>Eumalacostraca</taxon>
        <taxon>Eucarida</taxon>
        <taxon>Decapoda</taxon>
        <taxon>Pleocyemata</taxon>
        <taxon>Brachyura</taxon>
        <taxon>Eubrachyura</taxon>
        <taxon>Portunoidea</taxon>
        <taxon>Portunidae</taxon>
        <taxon>Portuninae</taxon>
        <taxon>Scylla</taxon>
    </lineage>
</organism>
<protein>
    <recommendedName>
        <fullName evidence="4">Reverse transcriptase domain-containing protein</fullName>
    </recommendedName>
</protein>
<dbReference type="InterPro" id="IPR043128">
    <property type="entry name" value="Rev_trsase/Diguanyl_cyclase"/>
</dbReference>
<dbReference type="InterPro" id="IPR052055">
    <property type="entry name" value="Hepadnavirus_pol/RT"/>
</dbReference>
<dbReference type="AlphaFoldDB" id="A0AAW0TXN3"/>
<keyword evidence="3" id="KW-1185">Reference proteome</keyword>
<dbReference type="GO" id="GO:0071897">
    <property type="term" value="P:DNA biosynthetic process"/>
    <property type="evidence" value="ECO:0007669"/>
    <property type="project" value="UniProtKB-ARBA"/>
</dbReference>
<evidence type="ECO:0000256" key="1">
    <source>
        <dbReference type="SAM" id="MobiDB-lite"/>
    </source>
</evidence>
<dbReference type="PANTHER" id="PTHR33050:SF7">
    <property type="entry name" value="RIBONUCLEASE H"/>
    <property type="match status" value="1"/>
</dbReference>
<evidence type="ECO:0008006" key="4">
    <source>
        <dbReference type="Google" id="ProtNLM"/>
    </source>
</evidence>
<dbReference type="EMBL" id="JARAKH010000022">
    <property type="protein sequence ID" value="KAK8392539.1"/>
    <property type="molecule type" value="Genomic_DNA"/>
</dbReference>